<dbReference type="InterPro" id="IPR021109">
    <property type="entry name" value="Peptidase_aspartic_dom_sf"/>
</dbReference>
<feature type="signal peptide" evidence="4">
    <location>
        <begin position="1"/>
        <end position="22"/>
    </location>
</feature>
<evidence type="ECO:0000256" key="2">
    <source>
        <dbReference type="SAM" id="MobiDB-lite"/>
    </source>
</evidence>
<keyword evidence="3" id="KW-0472">Membrane</keyword>
<keyword evidence="4" id="KW-0732">Signal</keyword>
<dbReference type="SUPFAM" id="SSF50630">
    <property type="entry name" value="Acid proteases"/>
    <property type="match status" value="1"/>
</dbReference>
<evidence type="ECO:0000313" key="7">
    <source>
        <dbReference type="Proteomes" id="UP000007322"/>
    </source>
</evidence>
<proteinExistence type="inferred from homology"/>
<dbReference type="AlphaFoldDB" id="G2QGF4"/>
<evidence type="ECO:0000313" key="6">
    <source>
        <dbReference type="EMBL" id="AEO58568.1"/>
    </source>
</evidence>
<dbReference type="Gene3D" id="2.40.70.10">
    <property type="entry name" value="Acid Proteases"/>
    <property type="match status" value="2"/>
</dbReference>
<feature type="compositionally biased region" description="Basic and acidic residues" evidence="2">
    <location>
        <begin position="628"/>
        <end position="637"/>
    </location>
</feature>
<dbReference type="PRINTS" id="PR00792">
    <property type="entry name" value="PEPSIN"/>
</dbReference>
<feature type="domain" description="Peptidase A1" evidence="5">
    <location>
        <begin position="56"/>
        <end position="433"/>
    </location>
</feature>
<dbReference type="RefSeq" id="XP_003663813.1">
    <property type="nucleotide sequence ID" value="XM_003663765.1"/>
</dbReference>
<keyword evidence="3" id="KW-0812">Transmembrane</keyword>
<dbReference type="OMA" id="YMVFDLA"/>
<evidence type="ECO:0000256" key="4">
    <source>
        <dbReference type="SAM" id="SignalP"/>
    </source>
</evidence>
<dbReference type="InParanoid" id="G2QGF4"/>
<dbReference type="InterPro" id="IPR033121">
    <property type="entry name" value="PEPTIDASE_A1"/>
</dbReference>
<comment type="similarity">
    <text evidence="1">Belongs to the peptidase A1 family.</text>
</comment>
<evidence type="ECO:0000256" key="3">
    <source>
        <dbReference type="SAM" id="Phobius"/>
    </source>
</evidence>
<dbReference type="Proteomes" id="UP000007322">
    <property type="component" value="Chromosome 4"/>
</dbReference>
<dbReference type="GeneID" id="11506419"/>
<feature type="compositionally biased region" description="Polar residues" evidence="2">
    <location>
        <begin position="609"/>
        <end position="624"/>
    </location>
</feature>
<evidence type="ECO:0000256" key="1">
    <source>
        <dbReference type="ARBA" id="ARBA00007447"/>
    </source>
</evidence>
<feature type="compositionally biased region" description="Polar residues" evidence="2">
    <location>
        <begin position="546"/>
        <end position="564"/>
    </location>
</feature>
<evidence type="ECO:0000259" key="5">
    <source>
        <dbReference type="PROSITE" id="PS51767"/>
    </source>
</evidence>
<organism evidence="6 7">
    <name type="scientific">Thermothelomyces thermophilus (strain ATCC 42464 / BCRC 31852 / DSM 1799)</name>
    <name type="common">Sporotrichum thermophile</name>
    <dbReference type="NCBI Taxonomy" id="573729"/>
    <lineage>
        <taxon>Eukaryota</taxon>
        <taxon>Fungi</taxon>
        <taxon>Dikarya</taxon>
        <taxon>Ascomycota</taxon>
        <taxon>Pezizomycotina</taxon>
        <taxon>Sordariomycetes</taxon>
        <taxon>Sordariomycetidae</taxon>
        <taxon>Sordariales</taxon>
        <taxon>Chaetomiaceae</taxon>
        <taxon>Thermothelomyces</taxon>
    </lineage>
</organism>
<dbReference type="OrthoDB" id="771136at2759"/>
<dbReference type="KEGG" id="mtm:MYCTH_2306000"/>
<dbReference type="HOGENOM" id="CLU_013253_7_0_1"/>
<dbReference type="EMBL" id="CP003005">
    <property type="protein sequence ID" value="AEO58568.1"/>
    <property type="molecule type" value="Genomic_DNA"/>
</dbReference>
<feature type="region of interest" description="Disordered" evidence="2">
    <location>
        <begin position="531"/>
        <end position="655"/>
    </location>
</feature>
<keyword evidence="3" id="KW-1133">Transmembrane helix</keyword>
<dbReference type="PANTHER" id="PTHR47966:SF73">
    <property type="entry name" value="PEPTIDASE A1 DOMAIN-CONTAINING PROTEIN"/>
    <property type="match status" value="1"/>
</dbReference>
<name>G2QGF4_THET4</name>
<dbReference type="PROSITE" id="PS51767">
    <property type="entry name" value="PEPTIDASE_A1"/>
    <property type="match status" value="1"/>
</dbReference>
<gene>
    <name evidence="6" type="ORF">MYCTH_2306000</name>
</gene>
<sequence>MALHTSLSLLVIGMFSAAAVSAQHVLVPFSQHKDVVLSARASSERGALKSSAGYAYVVDATVGTPPQNLSLLISTTTGDTWVPDANTRECSPQWYYRTYYDDSYGDDDDYSDALSGSLCRWGSFNSTLSSTYLPPNSRYDDFSVSYADMNYVSGRNMTDRLAFADVEFDDYPMGLVSSAYRWIGVLGLGYNSSSGYYTASSSAGVYDNLMDRMVLSGKIATPAYSIWLDNAQASSGSLLFGAVDRSRYSGDLVRLPTGYNSYSYSYQYGFSVTLNAINGTSASGVPMPAIRTNDFPVDVVLGHGEVFSFLPDSLADQIAAMAGATYNKSLGYFTIPCDAGERNNTKFVFEIGGEGGPKLDVETADLVQPSIMYSDLTWYDSPLESGMCFFAIQKYYTDSSSTSSYSNLYSLGGSILRRTYVVYDLANHEIAVAPVKFPSDGSTPTPEIKAFESYGAYAPGASEFCTSNYCSSNYGGSGSGSDDNPDHKYYGPYGPGFDYWKKIAIGVGVSFGVVALVGAVTAIILCRRASRGTGAAKEVDEEDSAGHTTPAGSSSPTVAQNPIGGSTVVPPGPLPAIQERSEAQTGEPRLPASGNQIIVQPATPPEPTGSANSNTQSAAVSAPSSERAPQREVRDDASAPEAGAAAPPSPKGKEK</sequence>
<dbReference type="GO" id="GO:0004190">
    <property type="term" value="F:aspartic-type endopeptidase activity"/>
    <property type="evidence" value="ECO:0007669"/>
    <property type="project" value="InterPro"/>
</dbReference>
<dbReference type="GO" id="GO:0006508">
    <property type="term" value="P:proteolysis"/>
    <property type="evidence" value="ECO:0007669"/>
    <property type="project" value="InterPro"/>
</dbReference>
<dbReference type="PANTHER" id="PTHR47966">
    <property type="entry name" value="BETA-SITE APP-CLEAVING ENZYME, ISOFORM A-RELATED"/>
    <property type="match status" value="1"/>
</dbReference>
<keyword evidence="7" id="KW-1185">Reference proteome</keyword>
<feature type="transmembrane region" description="Helical" evidence="3">
    <location>
        <begin position="503"/>
        <end position="525"/>
    </location>
</feature>
<accession>G2QGF4</accession>
<protein>
    <recommendedName>
        <fullName evidence="5">Peptidase A1 domain-containing protein</fullName>
    </recommendedName>
</protein>
<feature type="chain" id="PRO_5003436294" description="Peptidase A1 domain-containing protein" evidence="4">
    <location>
        <begin position="23"/>
        <end position="655"/>
    </location>
</feature>
<dbReference type="Pfam" id="PF00026">
    <property type="entry name" value="Asp"/>
    <property type="match status" value="1"/>
</dbReference>
<dbReference type="eggNOG" id="KOG1339">
    <property type="taxonomic scope" value="Eukaryota"/>
</dbReference>
<dbReference type="InterPro" id="IPR001461">
    <property type="entry name" value="Aspartic_peptidase_A1"/>
</dbReference>
<dbReference type="VEuPathDB" id="FungiDB:MYCTH_2306000"/>
<reference evidence="6 7" key="1">
    <citation type="journal article" date="2011" name="Nat. Biotechnol.">
        <title>Comparative genomic analysis of the thermophilic biomass-degrading fungi Myceliophthora thermophila and Thielavia terrestris.</title>
        <authorList>
            <person name="Berka R.M."/>
            <person name="Grigoriev I.V."/>
            <person name="Otillar R."/>
            <person name="Salamov A."/>
            <person name="Grimwood J."/>
            <person name="Reid I."/>
            <person name="Ishmael N."/>
            <person name="John T."/>
            <person name="Darmond C."/>
            <person name="Moisan M.-C."/>
            <person name="Henrissat B."/>
            <person name="Coutinho P.M."/>
            <person name="Lombard V."/>
            <person name="Natvig D.O."/>
            <person name="Lindquist E."/>
            <person name="Schmutz J."/>
            <person name="Lucas S."/>
            <person name="Harris P."/>
            <person name="Powlowski J."/>
            <person name="Bellemare A."/>
            <person name="Taylor D."/>
            <person name="Butler G."/>
            <person name="de Vries R.P."/>
            <person name="Allijn I.E."/>
            <person name="van den Brink J."/>
            <person name="Ushinsky S."/>
            <person name="Storms R."/>
            <person name="Powell A.J."/>
            <person name="Paulsen I.T."/>
            <person name="Elbourne L.D.H."/>
            <person name="Baker S.E."/>
            <person name="Magnuson J."/>
            <person name="LaBoissiere S."/>
            <person name="Clutterbuck A.J."/>
            <person name="Martinez D."/>
            <person name="Wogulis M."/>
            <person name="de Leon A.L."/>
            <person name="Rey M.W."/>
            <person name="Tsang A."/>
        </authorList>
    </citation>
    <scope>NUCLEOTIDE SEQUENCE [LARGE SCALE GENOMIC DNA]</scope>
    <source>
        <strain evidence="7">ATCC 42464 / BCRC 31852 / DSM 1799</strain>
    </source>
</reference>